<feature type="chain" id="PRO_5035269004" evidence="1">
    <location>
        <begin position="24"/>
        <end position="248"/>
    </location>
</feature>
<protein>
    <submittedName>
        <fullName evidence="2">Uncharacterized protein</fullName>
    </submittedName>
</protein>
<proteinExistence type="predicted"/>
<keyword evidence="3" id="KW-1185">Reference proteome</keyword>
<feature type="signal peptide" evidence="1">
    <location>
        <begin position="1"/>
        <end position="23"/>
    </location>
</feature>
<sequence length="248" mass="27760">MMHRLLCMVACCLALACPYHTRAQAPATADSMALAAAVEAATQHYTKATQAESVLFSGPEYVDPTKPGAIGHQFFESAEPRLGTVTYRNAYFQQVPLRYDLVLDRVVLTYPNQVANIMLVPEALTDFSIQDRHFIHVLGDSSASALLRTGFYELLQPGPVNLLARHVKYLQQTTDNQSLVFKFRQIDKLIARSGSTAVEVGRLKDLLALLPAHRTEVQRYARQQKLRFSAAQREASALKALRYYYTLP</sequence>
<dbReference type="PROSITE" id="PS51257">
    <property type="entry name" value="PROKAR_LIPOPROTEIN"/>
    <property type="match status" value="1"/>
</dbReference>
<name>A0A558BV84_9BACT</name>
<comment type="caution">
    <text evidence="2">The sequence shown here is derived from an EMBL/GenBank/DDBJ whole genome shotgun (WGS) entry which is preliminary data.</text>
</comment>
<dbReference type="OrthoDB" id="655382at2"/>
<evidence type="ECO:0000313" key="3">
    <source>
        <dbReference type="Proteomes" id="UP000317624"/>
    </source>
</evidence>
<dbReference type="Proteomes" id="UP000317624">
    <property type="component" value="Unassembled WGS sequence"/>
</dbReference>
<dbReference type="RefSeq" id="WP_144848278.1">
    <property type="nucleotide sequence ID" value="NZ_VMRJ01000003.1"/>
</dbReference>
<dbReference type="EMBL" id="VMRJ01000003">
    <property type="protein sequence ID" value="TVT40399.1"/>
    <property type="molecule type" value="Genomic_DNA"/>
</dbReference>
<reference evidence="2 3" key="1">
    <citation type="submission" date="2019-07" db="EMBL/GenBank/DDBJ databases">
        <title>Hymenobacter sp. straun FUR1 Genome sequencing and assembly.</title>
        <authorList>
            <person name="Chhetri G."/>
        </authorList>
    </citation>
    <scope>NUCLEOTIDE SEQUENCE [LARGE SCALE GENOMIC DNA]</scope>
    <source>
        <strain evidence="2 3">Fur1</strain>
    </source>
</reference>
<dbReference type="AlphaFoldDB" id="A0A558BV84"/>
<gene>
    <name evidence="2" type="ORF">FNT36_13035</name>
</gene>
<evidence type="ECO:0000313" key="2">
    <source>
        <dbReference type="EMBL" id="TVT40399.1"/>
    </source>
</evidence>
<keyword evidence="1" id="KW-0732">Signal</keyword>
<accession>A0A558BV84</accession>
<organism evidence="2 3">
    <name type="scientific">Hymenobacter setariae</name>
    <dbReference type="NCBI Taxonomy" id="2594794"/>
    <lineage>
        <taxon>Bacteria</taxon>
        <taxon>Pseudomonadati</taxon>
        <taxon>Bacteroidota</taxon>
        <taxon>Cytophagia</taxon>
        <taxon>Cytophagales</taxon>
        <taxon>Hymenobacteraceae</taxon>
        <taxon>Hymenobacter</taxon>
    </lineage>
</organism>
<evidence type="ECO:0000256" key="1">
    <source>
        <dbReference type="SAM" id="SignalP"/>
    </source>
</evidence>